<dbReference type="AlphaFoldDB" id="A0A4V3S7M3"/>
<dbReference type="STRING" id="300112.A0A4V3S7M3"/>
<dbReference type="SUPFAM" id="SSF55394">
    <property type="entry name" value="Bactericidal permeability-increasing protein, BPI"/>
    <property type="match status" value="1"/>
</dbReference>
<dbReference type="Gene3D" id="3.15.10.30">
    <property type="entry name" value="Haemolymph juvenile hormone binding protein"/>
    <property type="match status" value="1"/>
</dbReference>
<dbReference type="GO" id="GO:0008289">
    <property type="term" value="F:lipid binding"/>
    <property type="evidence" value="ECO:0007669"/>
    <property type="project" value="InterPro"/>
</dbReference>
<evidence type="ECO:0000256" key="1">
    <source>
        <dbReference type="SAM" id="MobiDB-lite"/>
    </source>
</evidence>
<evidence type="ECO:0000313" key="4">
    <source>
        <dbReference type="Proteomes" id="UP000310200"/>
    </source>
</evidence>
<accession>A0A4V3S7M3</accession>
<evidence type="ECO:0000256" key="2">
    <source>
        <dbReference type="SAM" id="SignalP"/>
    </source>
</evidence>
<name>A0A4V3S7M3_9HYME</name>
<keyword evidence="2" id="KW-0732">Signal</keyword>
<dbReference type="Gene3D" id="3.15.10.50">
    <property type="match status" value="1"/>
</dbReference>
<dbReference type="SMART" id="SM00700">
    <property type="entry name" value="JHBP"/>
    <property type="match status" value="1"/>
</dbReference>
<dbReference type="InterPro" id="IPR038602">
    <property type="entry name" value="Mite_allergen_7_sf"/>
</dbReference>
<dbReference type="InterPro" id="IPR017943">
    <property type="entry name" value="Bactericidal_perm-incr_a/b_dom"/>
</dbReference>
<dbReference type="Pfam" id="PF16984">
    <property type="entry name" value="Grp7_allergen"/>
    <property type="match status" value="1"/>
</dbReference>
<protein>
    <recommendedName>
        <fullName evidence="5">Hemolymph juvenile hormone binding protein</fullName>
    </recommendedName>
</protein>
<reference evidence="3 4" key="1">
    <citation type="journal article" date="2019" name="Philos. Trans. R. Soc. Lond., B, Biol. Sci.">
        <title>Ant behaviour and brain gene expression of defending hosts depend on the ecological success of the intruding social parasite.</title>
        <authorList>
            <person name="Kaur R."/>
            <person name="Stoldt M."/>
            <person name="Jongepier E."/>
            <person name="Feldmeyer B."/>
            <person name="Menzel F."/>
            <person name="Bornberg-Bauer E."/>
            <person name="Foitzik S."/>
        </authorList>
    </citation>
    <scope>NUCLEOTIDE SEQUENCE [LARGE SCALE GENOMIC DNA]</scope>
    <source>
        <tissue evidence="3">Whole body</tissue>
    </source>
</reference>
<dbReference type="Pfam" id="PF06585">
    <property type="entry name" value="JHBP"/>
    <property type="match status" value="1"/>
</dbReference>
<evidence type="ECO:0000313" key="3">
    <source>
        <dbReference type="EMBL" id="TGZ37904.1"/>
    </source>
</evidence>
<feature type="region of interest" description="Disordered" evidence="1">
    <location>
        <begin position="457"/>
        <end position="486"/>
    </location>
</feature>
<dbReference type="InterPro" id="IPR010562">
    <property type="entry name" value="Haemolymph_juvenile_hormone-bd"/>
</dbReference>
<sequence length="486" mass="54298">MRCEKRLGMRVYATVFLVVFCFLCSPCAGDEPKASNAASSIDKSKAAQMAAGEQRLGDQIRAILKHYQQDDPVGLPGAPIPDPMPVPDMKHSFSMYTMNFKQISVYGLSKFRIEHVESELARMQVSVAVRIDSLDIRGLYTLASWLSRSAGDFIVKLTGVMVEGIARLEVGTDGKLQAQDIDMDLTFDKIDMDFKNLGFLGSVFQGVINSIGTFIFDSIKPFILKEVNTNVRGEVNKQISQLPQYFPNSISPFDMAIAEARKYVSQMGCDPYKLKDYTQSVGIFTVTSSHTWITGLASFYRMGNITITMENGTVYALLDVGTQELEGKTHWEVSVVGGFLSRAGTVSFTVQYFRVQVKLGQPLDTRKRAALEELELELGNVQARIHGAGTLDYLMEASINILPNVLRYQIMDAIEGPLKRRIQEELDKVDTEKLIDEKIPEIEEQARWMQTLVPAEETILEEPTLPPQSLDDQVPFSESEEERGPS</sequence>
<proteinExistence type="predicted"/>
<dbReference type="InterPro" id="IPR020234">
    <property type="entry name" value="Mite_allergen_group-7"/>
</dbReference>
<dbReference type="InterPro" id="IPR038606">
    <property type="entry name" value="To_sf"/>
</dbReference>
<organism evidence="3 4">
    <name type="scientific">Temnothorax longispinosus</name>
    <dbReference type="NCBI Taxonomy" id="300112"/>
    <lineage>
        <taxon>Eukaryota</taxon>
        <taxon>Metazoa</taxon>
        <taxon>Ecdysozoa</taxon>
        <taxon>Arthropoda</taxon>
        <taxon>Hexapoda</taxon>
        <taxon>Insecta</taxon>
        <taxon>Pterygota</taxon>
        <taxon>Neoptera</taxon>
        <taxon>Endopterygota</taxon>
        <taxon>Hymenoptera</taxon>
        <taxon>Apocrita</taxon>
        <taxon>Aculeata</taxon>
        <taxon>Formicoidea</taxon>
        <taxon>Formicidae</taxon>
        <taxon>Myrmicinae</taxon>
        <taxon>Temnothorax</taxon>
    </lineage>
</organism>
<evidence type="ECO:0008006" key="5">
    <source>
        <dbReference type="Google" id="ProtNLM"/>
    </source>
</evidence>
<comment type="caution">
    <text evidence="3">The sequence shown here is derived from an EMBL/GenBank/DDBJ whole genome shotgun (WGS) entry which is preliminary data.</text>
</comment>
<keyword evidence="4" id="KW-1185">Reference proteome</keyword>
<dbReference type="Proteomes" id="UP000310200">
    <property type="component" value="Unassembled WGS sequence"/>
</dbReference>
<feature type="signal peptide" evidence="2">
    <location>
        <begin position="1"/>
        <end position="29"/>
    </location>
</feature>
<gene>
    <name evidence="3" type="ORF">DBV15_02147</name>
</gene>
<feature type="chain" id="PRO_5020757767" description="Hemolymph juvenile hormone binding protein" evidence="2">
    <location>
        <begin position="30"/>
        <end position="486"/>
    </location>
</feature>
<dbReference type="PANTHER" id="PTHR11008">
    <property type="entry name" value="PROTEIN TAKEOUT-LIKE PROTEIN"/>
    <property type="match status" value="1"/>
</dbReference>
<dbReference type="EMBL" id="QBLH01003504">
    <property type="protein sequence ID" value="TGZ37904.1"/>
    <property type="molecule type" value="Genomic_DNA"/>
</dbReference>
<dbReference type="PANTHER" id="PTHR11008:SF13">
    <property type="entry name" value="FI04421P"/>
    <property type="match status" value="1"/>
</dbReference>